<gene>
    <name evidence="3" type="ordered locus">DGo_CA1228</name>
</gene>
<sequence>MSSTQPAARHPARPSSSLRWMSLLAALLIPPAHPALAQMAPAPAPTPASAPAVPAPPTLEAPDPRTAAPGEYATLIFRASGQGDYDMTVDAGPDWVPVSSGRRVSLNGPTLVPVTFRVPPRAPVGDSPDIVMRLASGGQVAARASTRVRVSAQARLVGRAPGRLTAQLRRKVAFEAQFTNQGNQDDTLTLRAVNVDALPQLSVPSLRLRPGETGSVGVSFSIDEASPGYEYTVTLEATSQNNPAVKVRALTDVVFNPVNLQGNRNADRPQLVFGVQAGADAAVAWSPAGRQTTLRYSLQPRLGGRLSDYATGESTLSGLDGSSERALPSGLNFGVRLNARTWDLTAYGSRSGVALEANLYRGAWRFRPRLSYRNSGGGGSQVRGGLGVSGPVLGGTLEADADTSVNRSVDGTGGADQLSVRYARQLTPNVGLVVGGLAGGQRGGGPYRVSALGFEQVSYANGTVDLTQTYTGTPTGLHNFSVSGGLTSLRPFGVRAALGVSLQPGGVTYTGSGLLTYAAGNGFGASVGGRYQNSTVRDEAGSTAPPSWAVTGTVRSPALGWKNASLSGAAAYTLATDLDRPGSYGQTVTASAALVTGPVLTNASAQWSRDPQPSGEDLRTLRLNLTGSYSFRLRDTVSADYTFERLQGAVQSTSHAVRAVWTHQWTPQIDTAVNYQRAWVSSASGTYSPEVAGFSVGAQDLFVTGLSARAGYTASAPGGLTRGNLTSTLRFSLNYNVDWAVNTPDPVVNVFGGRRGGELAGTLYRDDNYNGRRDPGESALAGVTVEAGGVRATSGVDGSYRLRVPVGSFKLSYVSGVPATLESLSDEETVIKENSVNRLDVPFAPVVRSEVLAYDDVNRNGRRDEGEAALPFVGVVFSGPVVRSVQADVGGVARVATLPPGRYAISLNPAQLPEGYVATGSAAQAEFRAGERPAVTELGAAMPPRQNVTTFTAGSVAVIGRLSASPALPGSEVGVLLNVQRAAEVQVQAFGQSVTVPVQSGRAETKVKVPAGTAPGEYDVTVTARAGSAEKTTVLKLTVAPAAGTP</sequence>
<dbReference type="RefSeq" id="WP_014684638.1">
    <property type="nucleotide sequence ID" value="NC_017790.1"/>
</dbReference>
<evidence type="ECO:0000256" key="2">
    <source>
        <dbReference type="SAM" id="SignalP"/>
    </source>
</evidence>
<dbReference type="OrthoDB" id="9773411at2"/>
<protein>
    <submittedName>
        <fullName evidence="3">Putative membrane spanning protein</fullName>
    </submittedName>
</protein>
<dbReference type="eggNOG" id="COG4733">
    <property type="taxonomic scope" value="Bacteria"/>
</dbReference>
<feature type="chain" id="PRO_5003612952" evidence="2">
    <location>
        <begin position="38"/>
        <end position="1046"/>
    </location>
</feature>
<dbReference type="KEGG" id="dgo:DGo_CA1228"/>
<feature type="compositionally biased region" description="Pro residues" evidence="1">
    <location>
        <begin position="42"/>
        <end position="59"/>
    </location>
</feature>
<dbReference type="AlphaFoldDB" id="H8GRV8"/>
<dbReference type="Gene3D" id="2.60.40.10">
    <property type="entry name" value="Immunoglobulins"/>
    <property type="match status" value="2"/>
</dbReference>
<keyword evidence="2" id="KW-0732">Signal</keyword>
<dbReference type="STRING" id="745776.DGo_CA1228"/>
<dbReference type="PATRIC" id="fig|745776.4.peg.1264"/>
<dbReference type="HOGENOM" id="CLU_293711_0_0_0"/>
<dbReference type="InterPro" id="IPR013783">
    <property type="entry name" value="Ig-like_fold"/>
</dbReference>
<accession>H8GRV8</accession>
<dbReference type="EMBL" id="CP002191">
    <property type="protein sequence ID" value="AFD25155.1"/>
    <property type="molecule type" value="Genomic_DNA"/>
</dbReference>
<reference evidence="3 4" key="1">
    <citation type="journal article" date="2012" name="PLoS ONE">
        <title>Genome sequence and transcriptome analysis of the radioresistant bacterium Deinococcus gobiensis: insights into the extreme environmental adaptations.</title>
        <authorList>
            <person name="Yuan M."/>
            <person name="Chen M."/>
            <person name="Zhang W."/>
            <person name="Lu W."/>
            <person name="Wang J."/>
            <person name="Yang M."/>
            <person name="Zhao P."/>
            <person name="Tang R."/>
            <person name="Li X."/>
            <person name="Hao Y."/>
            <person name="Zhou Z."/>
            <person name="Zhan Y."/>
            <person name="Yu H."/>
            <person name="Teng C."/>
            <person name="Yan Y."/>
            <person name="Ping S."/>
            <person name="Wang Y."/>
            <person name="Lin M."/>
        </authorList>
    </citation>
    <scope>NUCLEOTIDE SEQUENCE [LARGE SCALE GENOMIC DNA]</scope>
    <source>
        <strain evidence="3 4">I-0</strain>
    </source>
</reference>
<proteinExistence type="predicted"/>
<name>H8GRV8_DEIGI</name>
<evidence type="ECO:0000256" key="1">
    <source>
        <dbReference type="SAM" id="MobiDB-lite"/>
    </source>
</evidence>
<dbReference type="Proteomes" id="UP000007575">
    <property type="component" value="Chromosome"/>
</dbReference>
<feature type="signal peptide" evidence="2">
    <location>
        <begin position="1"/>
        <end position="37"/>
    </location>
</feature>
<organism evidence="3 4">
    <name type="scientific">Deinococcus gobiensis (strain DSM 21396 / JCM 16679 / CGMCC 1.7299 / I-0)</name>
    <dbReference type="NCBI Taxonomy" id="745776"/>
    <lineage>
        <taxon>Bacteria</taxon>
        <taxon>Thermotogati</taxon>
        <taxon>Deinococcota</taxon>
        <taxon>Deinococci</taxon>
        <taxon>Deinococcales</taxon>
        <taxon>Deinococcaceae</taxon>
        <taxon>Deinococcus</taxon>
    </lineage>
</organism>
<evidence type="ECO:0000313" key="3">
    <source>
        <dbReference type="EMBL" id="AFD25155.1"/>
    </source>
</evidence>
<feature type="region of interest" description="Disordered" evidence="1">
    <location>
        <begin position="39"/>
        <end position="63"/>
    </location>
</feature>
<keyword evidence="4" id="KW-1185">Reference proteome</keyword>
<evidence type="ECO:0000313" key="4">
    <source>
        <dbReference type="Proteomes" id="UP000007575"/>
    </source>
</evidence>